<feature type="domain" description="GST C-terminal" evidence="1">
    <location>
        <begin position="152"/>
        <end position="273"/>
    </location>
</feature>
<dbReference type="Gene3D" id="3.40.30.10">
    <property type="entry name" value="Glutaredoxin"/>
    <property type="match status" value="1"/>
</dbReference>
<dbReference type="PROSITE" id="PS50405">
    <property type="entry name" value="GST_CTER"/>
    <property type="match status" value="1"/>
</dbReference>
<dbReference type="GeneID" id="96746854"/>
<protein>
    <submittedName>
        <fullName evidence="2">Glutathione S-transferase domain-containing protein</fullName>
    </submittedName>
</protein>
<sequence>MPETIPRASAPAALLDRWPAQAGPLIATRPRPDDFSSRIGVDVAGGFYPAPHRYQVFLSRGCPRSLRVSLTLDLLRLGDSVTTVFLPSPAATGSLRGAYEATRHRYDGPLTVPALCDRWSGRVVSNHTPDILRDLADHLGDQGGAGLPRLRPRALAADIDALGELIDTRIVQAARRAATDRAPQGRAEALETLLGALDQLDGRLAGGPYALGDELTAADVDLWVALVHLDAVDRPRLTADAARLVSRHDRLRSYVRRLGDHPAFRGHHAPAAR</sequence>
<comment type="caution">
    <text evidence="2">The sequence shown here is derived from an EMBL/GenBank/DDBJ whole genome shotgun (WGS) entry which is preliminary data.</text>
</comment>
<keyword evidence="2" id="KW-0808">Transferase</keyword>
<evidence type="ECO:0000259" key="1">
    <source>
        <dbReference type="PROSITE" id="PS50405"/>
    </source>
</evidence>
<dbReference type="InterPro" id="IPR036282">
    <property type="entry name" value="Glutathione-S-Trfase_C_sf"/>
</dbReference>
<dbReference type="EMBL" id="ASQP01000458">
    <property type="protein sequence ID" value="OMI34608.1"/>
    <property type="molecule type" value="Genomic_DNA"/>
</dbReference>
<dbReference type="GO" id="GO:0004364">
    <property type="term" value="F:glutathione transferase activity"/>
    <property type="evidence" value="ECO:0007669"/>
    <property type="project" value="InterPro"/>
</dbReference>
<dbReference type="Pfam" id="PF13410">
    <property type="entry name" value="GST_C_2"/>
    <property type="match status" value="1"/>
</dbReference>
<accession>A0A1R1S8Q6</accession>
<dbReference type="SUPFAM" id="SSF47616">
    <property type="entry name" value="GST C-terminal domain-like"/>
    <property type="match status" value="1"/>
</dbReference>
<dbReference type="STRING" id="67365.GCA_001704635_01944"/>
<keyword evidence="3" id="KW-1185">Reference proteome</keyword>
<dbReference type="PANTHER" id="PTHR32419">
    <property type="entry name" value="GLUTATHIONYL-HYDROQUINONE REDUCTASE"/>
    <property type="match status" value="1"/>
</dbReference>
<reference evidence="2 3" key="1">
    <citation type="submission" date="2013-05" db="EMBL/GenBank/DDBJ databases">
        <title>Genome sequence of Streptomyces sparsogenes DSM 40356.</title>
        <authorList>
            <person name="Coyne S."/>
            <person name="Seebeck F.P."/>
        </authorList>
    </citation>
    <scope>NUCLEOTIDE SEQUENCE [LARGE SCALE GENOMIC DNA]</scope>
    <source>
        <strain evidence="2 3">DSM 40356</strain>
    </source>
</reference>
<organism evidence="2 3">
    <name type="scientific">Streptomyces sparsogenes DSM 40356</name>
    <dbReference type="NCBI Taxonomy" id="1331668"/>
    <lineage>
        <taxon>Bacteria</taxon>
        <taxon>Bacillati</taxon>
        <taxon>Actinomycetota</taxon>
        <taxon>Actinomycetes</taxon>
        <taxon>Kitasatosporales</taxon>
        <taxon>Streptomycetaceae</taxon>
        <taxon>Streptomyces</taxon>
    </lineage>
</organism>
<dbReference type="InterPro" id="IPR010987">
    <property type="entry name" value="Glutathione-S-Trfase_C-like"/>
</dbReference>
<gene>
    <name evidence="2" type="ORF">SPAR_35591</name>
</gene>
<dbReference type="Proteomes" id="UP000186168">
    <property type="component" value="Unassembled WGS sequence"/>
</dbReference>
<name>A0A1R1S8Q6_9ACTN</name>
<dbReference type="PANTHER" id="PTHR32419:SF6">
    <property type="entry name" value="GLUTATHIONE S-TRANSFERASE OMEGA-LIKE 1-RELATED"/>
    <property type="match status" value="1"/>
</dbReference>
<evidence type="ECO:0000313" key="2">
    <source>
        <dbReference type="EMBL" id="OMI34608.1"/>
    </source>
</evidence>
<proteinExistence type="predicted"/>
<dbReference type="AlphaFoldDB" id="A0A1R1S8Q6"/>
<dbReference type="RefSeq" id="WP_065966783.1">
    <property type="nucleotide sequence ID" value="NZ_ASQP01000458.1"/>
</dbReference>
<dbReference type="Gene3D" id="1.20.1050.10">
    <property type="match status" value="1"/>
</dbReference>
<dbReference type="GO" id="GO:0005737">
    <property type="term" value="C:cytoplasm"/>
    <property type="evidence" value="ECO:0007669"/>
    <property type="project" value="TreeGrafter"/>
</dbReference>
<evidence type="ECO:0000313" key="3">
    <source>
        <dbReference type="Proteomes" id="UP000186168"/>
    </source>
</evidence>
<dbReference type="InterPro" id="IPR016639">
    <property type="entry name" value="GST_Omega/GSH"/>
</dbReference>